<keyword evidence="1" id="KW-1133">Transmembrane helix</keyword>
<name>A0ABW0TRS1_9BACL</name>
<keyword evidence="1" id="KW-0472">Membrane</keyword>
<keyword evidence="1" id="KW-0812">Transmembrane</keyword>
<evidence type="ECO:0000313" key="2">
    <source>
        <dbReference type="EMBL" id="MFC5591892.1"/>
    </source>
</evidence>
<gene>
    <name evidence="2" type="ORF">ACFPRA_23740</name>
</gene>
<dbReference type="SUPFAM" id="SSF88659">
    <property type="entry name" value="Sigma3 and sigma4 domains of RNA polymerase sigma factors"/>
    <property type="match status" value="1"/>
</dbReference>
<proteinExistence type="predicted"/>
<protein>
    <submittedName>
        <fullName evidence="2">RNA polymerase sigma factor</fullName>
    </submittedName>
</protein>
<keyword evidence="3" id="KW-1185">Reference proteome</keyword>
<dbReference type="Proteomes" id="UP001596109">
    <property type="component" value="Unassembled WGS sequence"/>
</dbReference>
<reference evidence="3" key="1">
    <citation type="journal article" date="2019" name="Int. J. Syst. Evol. Microbiol.">
        <title>The Global Catalogue of Microorganisms (GCM) 10K type strain sequencing project: providing services to taxonomists for standard genome sequencing and annotation.</title>
        <authorList>
            <consortium name="The Broad Institute Genomics Platform"/>
            <consortium name="The Broad Institute Genome Sequencing Center for Infectious Disease"/>
            <person name="Wu L."/>
            <person name="Ma J."/>
        </authorList>
    </citation>
    <scope>NUCLEOTIDE SEQUENCE [LARGE SCALE GENOMIC DNA]</scope>
    <source>
        <strain evidence="3">CGMCC 4.1434</strain>
    </source>
</reference>
<sequence>MGKNELVQQTIRENVSAFEGWIDRNASRIERLATQYGCTREQARDVTEEVFRSCYLDLHNQRDEELNPLTLFQKAVEKLDRMAREESLDTSFLSFEEDRQLHEKIIRLPRDLKLSFILAIFHEMDDKDIAFLLEISLETVKEAIDQAFLQLTEESDRLRLTKQLEFLNMSYGRMRPIFRKARIFEAEEPEIEEIIKKKTSKKRMIPWLVGLLILFALIVSSILTSEDYQKKAAEKYLERFKESLEDEMSTRYAKLGLPLSTEEDTQNTYLEFYGREAQMEFQNLTRRLEKELQDTGTINRKNAKEQYAAISETLAFPSEMLEKLVKNPLANDREQSERFIKEYMERYYDFQHAYQLLLSEYPTETEQAMVNGKMDLEQSTYPEKLQKAVKGMRAQNIYPTVIPQWNTIVPIFQKNEISEQMRASLHEDLGGYVTLLESTPFVNYPNLAYSYDESVEYLLDMEKSLLASWEDENFHYMLEYSYKELLYTLIGGYEPNLIYGQDGTVKEEVRAAWRKIASNGGSSPSAIILQKIIREMEANGWTESESRRRVTMYHISHAILLAREGQLKKFELTGIISIGQDTDIVSLPDEQFEQLVEDTYERFSAEHDREILSDVHPIVIFLMFIMANNHEDIETMEQLFGTLYGSLTFEEYINGWKQVHIDLSQFDHVQFSKSEDDSGSIWLETDRSTSAGAMMIKNQDHIWLVQHFYYDAPIFE</sequence>
<feature type="transmembrane region" description="Helical" evidence="1">
    <location>
        <begin position="204"/>
        <end position="223"/>
    </location>
</feature>
<dbReference type="Gene3D" id="1.10.10.10">
    <property type="entry name" value="Winged helix-like DNA-binding domain superfamily/Winged helix DNA-binding domain"/>
    <property type="match status" value="1"/>
</dbReference>
<organism evidence="2 3">
    <name type="scientific">Sporosarcina soli</name>
    <dbReference type="NCBI Taxonomy" id="334736"/>
    <lineage>
        <taxon>Bacteria</taxon>
        <taxon>Bacillati</taxon>
        <taxon>Bacillota</taxon>
        <taxon>Bacilli</taxon>
        <taxon>Bacillales</taxon>
        <taxon>Caryophanaceae</taxon>
        <taxon>Sporosarcina</taxon>
    </lineage>
</organism>
<evidence type="ECO:0000256" key="1">
    <source>
        <dbReference type="SAM" id="Phobius"/>
    </source>
</evidence>
<dbReference type="RefSeq" id="WP_381440299.1">
    <property type="nucleotide sequence ID" value="NZ_JBHSNO010000021.1"/>
</dbReference>
<comment type="caution">
    <text evidence="2">The sequence shown here is derived from an EMBL/GenBank/DDBJ whole genome shotgun (WGS) entry which is preliminary data.</text>
</comment>
<accession>A0ABW0TRS1</accession>
<evidence type="ECO:0000313" key="3">
    <source>
        <dbReference type="Proteomes" id="UP001596109"/>
    </source>
</evidence>
<dbReference type="InterPro" id="IPR036388">
    <property type="entry name" value="WH-like_DNA-bd_sf"/>
</dbReference>
<dbReference type="EMBL" id="JBHSNO010000021">
    <property type="protein sequence ID" value="MFC5591892.1"/>
    <property type="molecule type" value="Genomic_DNA"/>
</dbReference>
<dbReference type="InterPro" id="IPR013324">
    <property type="entry name" value="RNA_pol_sigma_r3/r4-like"/>
</dbReference>